<dbReference type="SMART" id="SM00564">
    <property type="entry name" value="PQQ"/>
    <property type="match status" value="7"/>
</dbReference>
<proteinExistence type="predicted"/>
<name>A0A285TKF6_9HYPH</name>
<dbReference type="InterPro" id="IPR018391">
    <property type="entry name" value="PQQ_b-propeller_rpt"/>
</dbReference>
<dbReference type="PANTHER" id="PTHR34512:SF30">
    <property type="entry name" value="OUTER MEMBRANE PROTEIN ASSEMBLY FACTOR BAMB"/>
    <property type="match status" value="1"/>
</dbReference>
<dbReference type="InterPro" id="IPR002372">
    <property type="entry name" value="PQQ_rpt_dom"/>
</dbReference>
<feature type="domain" description="Pyrrolo-quinoline quinone repeat" evidence="2">
    <location>
        <begin position="140"/>
        <end position="376"/>
    </location>
</feature>
<dbReference type="PROSITE" id="PS51257">
    <property type="entry name" value="PROKAR_LIPOPROTEIN"/>
    <property type="match status" value="1"/>
</dbReference>
<keyword evidence="4" id="KW-1185">Reference proteome</keyword>
<dbReference type="RefSeq" id="WP_342210272.1">
    <property type="nucleotide sequence ID" value="NZ_OBML01000012.1"/>
</dbReference>
<protein>
    <submittedName>
        <fullName evidence="3">PQQ-like domain-containing protein</fullName>
    </submittedName>
</protein>
<keyword evidence="1" id="KW-0732">Signal</keyword>
<feature type="signal peptide" evidence="1">
    <location>
        <begin position="1"/>
        <end position="32"/>
    </location>
</feature>
<dbReference type="AlphaFoldDB" id="A0A285TKF6"/>
<evidence type="ECO:0000259" key="2">
    <source>
        <dbReference type="Pfam" id="PF13360"/>
    </source>
</evidence>
<organism evidence="3 4">
    <name type="scientific">Stappia indica</name>
    <dbReference type="NCBI Taxonomy" id="538381"/>
    <lineage>
        <taxon>Bacteria</taxon>
        <taxon>Pseudomonadati</taxon>
        <taxon>Pseudomonadota</taxon>
        <taxon>Alphaproteobacteria</taxon>
        <taxon>Hyphomicrobiales</taxon>
        <taxon>Stappiaceae</taxon>
        <taxon>Stappia</taxon>
    </lineage>
</organism>
<dbReference type="InterPro" id="IPR011047">
    <property type="entry name" value="Quinoprotein_ADH-like_sf"/>
</dbReference>
<feature type="chain" id="PRO_5013352478" evidence="1">
    <location>
        <begin position="33"/>
        <end position="454"/>
    </location>
</feature>
<evidence type="ECO:0000256" key="1">
    <source>
        <dbReference type="SAM" id="SignalP"/>
    </source>
</evidence>
<dbReference type="EMBL" id="OBML01000012">
    <property type="protein sequence ID" value="SOC22961.1"/>
    <property type="molecule type" value="Genomic_DNA"/>
</dbReference>
<dbReference type="Pfam" id="PF13360">
    <property type="entry name" value="PQQ_2"/>
    <property type="match status" value="1"/>
</dbReference>
<dbReference type="SUPFAM" id="SSF50998">
    <property type="entry name" value="Quinoprotein alcohol dehydrogenase-like"/>
    <property type="match status" value="1"/>
</dbReference>
<evidence type="ECO:0000313" key="3">
    <source>
        <dbReference type="EMBL" id="SOC22961.1"/>
    </source>
</evidence>
<dbReference type="Proteomes" id="UP000219331">
    <property type="component" value="Unassembled WGS sequence"/>
</dbReference>
<accession>A0A285TKF6</accession>
<dbReference type="InterPro" id="IPR015943">
    <property type="entry name" value="WD40/YVTN_repeat-like_dom_sf"/>
</dbReference>
<evidence type="ECO:0000313" key="4">
    <source>
        <dbReference type="Proteomes" id="UP000219331"/>
    </source>
</evidence>
<dbReference type="STRING" id="538381.GCA_001696535_00725"/>
<reference evidence="3 4" key="1">
    <citation type="submission" date="2017-08" db="EMBL/GenBank/DDBJ databases">
        <authorList>
            <person name="de Groot N.N."/>
        </authorList>
    </citation>
    <scope>NUCLEOTIDE SEQUENCE [LARGE SCALE GENOMIC DNA]</scope>
    <source>
        <strain evidence="3 4">USBA 352</strain>
    </source>
</reference>
<sequence>MSMRPNSHVLHRNGSRAFLRAATLSLAALALAGCSSLSDLNPFSKETVLPGEREALFDNAVPGAEGGNRSASIGSASSVEWRQGGGDAGNNSGNVSASISGGRAWRASVGGSGGGMFSGAVRIAARPVSDNGRIFVYNQNGDVTALSTNGGRLWRRSLRPEGESGVASGGGVAVDGGRVFVATGYSQLVALDASSGAVLWTKSINAPARQAPAAAGGTVVAVTQTGEVHAAAQDDGAERWTYAGIAESSGLLAFANPAISGGTVIVPFTSGEVMALDMKSGEPKWVEGVTRSYRTRAVSGFTDVSASPVVNGDMVFASGVSGRLVASRLRNGERVWEQDVGSLHTPIVSGSSVFLIDIEDRMVALDRSNGQPLWRTVLPNVEGKKKSRINWAGPVLANGVLVAVSSDGRLVRVDAASGRVLGVSQTSEDIYVTPIIAGGRMVTITSKGDVVAFN</sequence>
<dbReference type="Gene3D" id="2.130.10.10">
    <property type="entry name" value="YVTN repeat-like/Quinoprotein amine dehydrogenase"/>
    <property type="match status" value="1"/>
</dbReference>
<dbReference type="PANTHER" id="PTHR34512">
    <property type="entry name" value="CELL SURFACE PROTEIN"/>
    <property type="match status" value="1"/>
</dbReference>
<gene>
    <name evidence="3" type="ORF">SAMN05421512_112204</name>
</gene>